<organism evidence="2 3">
    <name type="scientific">Streptomyces crystallinus</name>
    <dbReference type="NCBI Taxonomy" id="68191"/>
    <lineage>
        <taxon>Bacteria</taxon>
        <taxon>Bacillati</taxon>
        <taxon>Actinomycetota</taxon>
        <taxon>Actinomycetes</taxon>
        <taxon>Kitasatosporales</taxon>
        <taxon>Streptomycetaceae</taxon>
        <taxon>Streptomyces</taxon>
    </lineage>
</organism>
<evidence type="ECO:0000256" key="1">
    <source>
        <dbReference type="SAM" id="MobiDB-lite"/>
    </source>
</evidence>
<evidence type="ECO:0000313" key="3">
    <source>
        <dbReference type="Proteomes" id="UP001500668"/>
    </source>
</evidence>
<proteinExistence type="predicted"/>
<keyword evidence="3" id="KW-1185">Reference proteome</keyword>
<accession>A0ABP3RIM9</accession>
<feature type="region of interest" description="Disordered" evidence="1">
    <location>
        <begin position="128"/>
        <end position="173"/>
    </location>
</feature>
<feature type="compositionally biased region" description="Polar residues" evidence="1">
    <location>
        <begin position="160"/>
        <end position="173"/>
    </location>
</feature>
<sequence>MTTSWLRYVGASIMGILNPIPSPTPSPMTAEEGAWVRANAWTTALRKIDEAYPHGFHRWCSCEAGTCYPCRTGHHGQCISANGPRVDTDAGTLTDRGGFVVSVIRHTPHQRPCRWICPCPHTAAPHKAAATETTTSGPSTAHPARPAPGLAPTPKGQLSLFDSNSQDQQQATP</sequence>
<dbReference type="Proteomes" id="UP001500668">
    <property type="component" value="Unassembled WGS sequence"/>
</dbReference>
<protein>
    <submittedName>
        <fullName evidence="2">Uncharacterized protein</fullName>
    </submittedName>
</protein>
<gene>
    <name evidence="2" type="ORF">GCM10010394_46380</name>
</gene>
<reference evidence="3" key="1">
    <citation type="journal article" date="2019" name="Int. J. Syst. Evol. Microbiol.">
        <title>The Global Catalogue of Microorganisms (GCM) 10K type strain sequencing project: providing services to taxonomists for standard genome sequencing and annotation.</title>
        <authorList>
            <consortium name="The Broad Institute Genomics Platform"/>
            <consortium name="The Broad Institute Genome Sequencing Center for Infectious Disease"/>
            <person name="Wu L."/>
            <person name="Ma J."/>
        </authorList>
    </citation>
    <scope>NUCLEOTIDE SEQUENCE [LARGE SCALE GENOMIC DNA]</scope>
    <source>
        <strain evidence="3">JCM 5067</strain>
    </source>
</reference>
<comment type="caution">
    <text evidence="2">The sequence shown here is derived from an EMBL/GenBank/DDBJ whole genome shotgun (WGS) entry which is preliminary data.</text>
</comment>
<evidence type="ECO:0000313" key="2">
    <source>
        <dbReference type="EMBL" id="GAA0611293.1"/>
    </source>
</evidence>
<dbReference type="InterPro" id="IPR046215">
    <property type="entry name" value="DUF6248"/>
</dbReference>
<dbReference type="Pfam" id="PF19761">
    <property type="entry name" value="DUF6248"/>
    <property type="match status" value="1"/>
</dbReference>
<name>A0ABP3RIM9_9ACTN</name>
<dbReference type="EMBL" id="BAAACA010000034">
    <property type="protein sequence ID" value="GAA0611293.1"/>
    <property type="molecule type" value="Genomic_DNA"/>
</dbReference>